<comment type="caution">
    <text evidence="7">The sequence shown here is derived from an EMBL/GenBank/DDBJ whole genome shotgun (WGS) entry which is preliminary data.</text>
</comment>
<evidence type="ECO:0000256" key="3">
    <source>
        <dbReference type="ARBA" id="ARBA00022729"/>
    </source>
</evidence>
<gene>
    <name evidence="7" type="ORF">FVW20_08595</name>
</gene>
<accession>A0ABS0J4Z5</accession>
<dbReference type="InterPro" id="IPR009056">
    <property type="entry name" value="Cyt_c-like_dom"/>
</dbReference>
<dbReference type="Proteomes" id="UP001194469">
    <property type="component" value="Unassembled WGS sequence"/>
</dbReference>
<keyword evidence="3" id="KW-0732">Signal</keyword>
<evidence type="ECO:0000256" key="4">
    <source>
        <dbReference type="ARBA" id="ARBA00023004"/>
    </source>
</evidence>
<protein>
    <submittedName>
        <fullName evidence="7">Cytochrome c</fullName>
    </submittedName>
</protein>
<dbReference type="SUPFAM" id="SSF48695">
    <property type="entry name" value="Multiheme cytochromes"/>
    <property type="match status" value="1"/>
</dbReference>
<dbReference type="PROSITE" id="PS51007">
    <property type="entry name" value="CYTC"/>
    <property type="match status" value="1"/>
</dbReference>
<dbReference type="PANTHER" id="PTHR35038:SF6">
    <property type="entry name" value="SURFACE LOCALIZED DECAHEME CYTOCHROME C LIPOPROTEIN"/>
    <property type="match status" value="1"/>
</dbReference>
<dbReference type="InterPro" id="IPR036280">
    <property type="entry name" value="Multihaem_cyt_sf"/>
</dbReference>
<reference evidence="7 8" key="1">
    <citation type="submission" date="2019-08" db="EMBL/GenBank/DDBJ databases">
        <authorList>
            <person name="Luo N."/>
        </authorList>
    </citation>
    <scope>NUCLEOTIDE SEQUENCE [LARGE SCALE GENOMIC DNA]</scope>
    <source>
        <strain evidence="7 8">NCIMB 9442</strain>
    </source>
</reference>
<evidence type="ECO:0000256" key="5">
    <source>
        <dbReference type="PROSITE-ProRule" id="PRU00433"/>
    </source>
</evidence>
<evidence type="ECO:0000313" key="8">
    <source>
        <dbReference type="Proteomes" id="UP001194469"/>
    </source>
</evidence>
<keyword evidence="2 5" id="KW-0479">Metal-binding</keyword>
<evidence type="ECO:0000313" key="7">
    <source>
        <dbReference type="EMBL" id="MBG3877066.1"/>
    </source>
</evidence>
<feature type="domain" description="Cytochrome c" evidence="6">
    <location>
        <begin position="54"/>
        <end position="127"/>
    </location>
</feature>
<name>A0ABS0J4Z5_9BACT</name>
<evidence type="ECO:0000259" key="6">
    <source>
        <dbReference type="PROSITE" id="PS51007"/>
    </source>
</evidence>
<keyword evidence="1 5" id="KW-0349">Heme</keyword>
<dbReference type="InterPro" id="IPR051829">
    <property type="entry name" value="Multiheme_Cytochr_ET"/>
</dbReference>
<sequence length="589" mass="62660">MGDDMRPATVARWRPRTALAVGLVLMAWMAVSPLLPARAGTALPTPKSGAALAAQVADGKRLFAEHCGSCHSVGTAGNDILPLTGHVSTLGMEAYIEGQGKVLEHMPPFAGTRTERDAIAAYVAVGLHGKKPDRFDEVRIRPLRHEVPPFDPAASAHVLLAWNTLGMKCITDCDVAYPNLPPGNALVAMLIRRGSGDGMGEGRPRIVSEGVQLAYAAPPDMRRPSTQVEYWKYAKSISGKELPPDVSVTGKGMLGTMDLNPKTGALEAVGIPLTPYTDTGGLNPYPVFSVLARDATSGRELARTGAVLPNGTEMSCWRCHGGSWGKLGVTGISPVTARSILATHDKRNKTDLLARSDAGVPVLCQSCHPDPLLNAKGREGVVNLPAALHGFHANYLAGRGAEVCSYCHPDSPIGVTRCLRDSHSAKGMTCVTCHGHLEDHAVSLLKREVELGKPAASGLLRNLTAQGPQGTEAILPRTPWTQEPDCMTCHKDYARPTMPVSAFNVWTEGGPGLYRNRMDATGKVPCIACHGSPHATYPSRSDYGAGRDSIQPFQYQKVDAPIGARGNCIVCHGPTARLDAAMSPHHPMR</sequence>
<dbReference type="InterPro" id="IPR036909">
    <property type="entry name" value="Cyt_c-like_dom_sf"/>
</dbReference>
<dbReference type="EMBL" id="VRYY01000220">
    <property type="protein sequence ID" value="MBG3877066.1"/>
    <property type="molecule type" value="Genomic_DNA"/>
</dbReference>
<keyword evidence="8" id="KW-1185">Reference proteome</keyword>
<dbReference type="RefSeq" id="WP_196609100.1">
    <property type="nucleotide sequence ID" value="NZ_VRYY01000220.1"/>
</dbReference>
<proteinExistence type="predicted"/>
<organism evidence="7 8">
    <name type="scientific">Nitratidesulfovibrio oxamicus</name>
    <dbReference type="NCBI Taxonomy" id="32016"/>
    <lineage>
        <taxon>Bacteria</taxon>
        <taxon>Pseudomonadati</taxon>
        <taxon>Thermodesulfobacteriota</taxon>
        <taxon>Desulfovibrionia</taxon>
        <taxon>Desulfovibrionales</taxon>
        <taxon>Desulfovibrionaceae</taxon>
        <taxon>Nitratidesulfovibrio</taxon>
    </lineage>
</organism>
<evidence type="ECO:0000256" key="1">
    <source>
        <dbReference type="ARBA" id="ARBA00022617"/>
    </source>
</evidence>
<evidence type="ECO:0000256" key="2">
    <source>
        <dbReference type="ARBA" id="ARBA00022723"/>
    </source>
</evidence>
<dbReference type="Gene3D" id="1.10.1130.10">
    <property type="entry name" value="Flavocytochrome C3, Chain A"/>
    <property type="match status" value="1"/>
</dbReference>
<dbReference type="Pfam" id="PF13442">
    <property type="entry name" value="Cytochrome_CBB3"/>
    <property type="match status" value="1"/>
</dbReference>
<dbReference type="PANTHER" id="PTHR35038">
    <property type="entry name" value="DISSIMILATORY SULFITE REDUCTASE SIRA"/>
    <property type="match status" value="1"/>
</dbReference>
<dbReference type="SUPFAM" id="SSF46626">
    <property type="entry name" value="Cytochrome c"/>
    <property type="match status" value="1"/>
</dbReference>
<dbReference type="Gene3D" id="1.10.760.10">
    <property type="entry name" value="Cytochrome c-like domain"/>
    <property type="match status" value="1"/>
</dbReference>
<keyword evidence="4 5" id="KW-0408">Iron</keyword>